<protein>
    <submittedName>
        <fullName evidence="2">DUF2334 domain-containing protein</fullName>
    </submittedName>
</protein>
<dbReference type="EMBL" id="QORE01001985">
    <property type="protein sequence ID" value="RCI70578.1"/>
    <property type="molecule type" value="Genomic_DNA"/>
</dbReference>
<feature type="compositionally biased region" description="Low complexity" evidence="1">
    <location>
        <begin position="1"/>
        <end position="19"/>
    </location>
</feature>
<proteinExistence type="predicted"/>
<reference evidence="2 3" key="1">
    <citation type="submission" date="2018-07" db="EMBL/GenBank/DDBJ databases">
        <title>Mechanisms of high-level aminoglycoside resistance among Gram-negative pathogens in Brazil.</title>
        <authorList>
            <person name="Ballaben A.S."/>
            <person name="Darini A.L.C."/>
            <person name="Doi Y."/>
        </authorList>
    </citation>
    <scope>NUCLEOTIDE SEQUENCE [LARGE SCALE GENOMIC DNA]</scope>
    <source>
        <strain evidence="2 3">B2-305</strain>
    </source>
</reference>
<name>A0A367LZQ4_PSEAI</name>
<comment type="caution">
    <text evidence="2">The sequence shown here is derived from an EMBL/GenBank/DDBJ whole genome shotgun (WGS) entry which is preliminary data.</text>
</comment>
<accession>A0A367LZQ4</accession>
<gene>
    <name evidence="2" type="ORF">DT376_33760</name>
</gene>
<evidence type="ECO:0000313" key="2">
    <source>
        <dbReference type="EMBL" id="RCI70578.1"/>
    </source>
</evidence>
<organism evidence="2 3">
    <name type="scientific">Pseudomonas aeruginosa</name>
    <dbReference type="NCBI Taxonomy" id="287"/>
    <lineage>
        <taxon>Bacteria</taxon>
        <taxon>Pseudomonadati</taxon>
        <taxon>Pseudomonadota</taxon>
        <taxon>Gammaproteobacteria</taxon>
        <taxon>Pseudomonadales</taxon>
        <taxon>Pseudomonadaceae</taxon>
        <taxon>Pseudomonas</taxon>
    </lineage>
</organism>
<feature type="non-terminal residue" evidence="2">
    <location>
        <position position="1"/>
    </location>
</feature>
<evidence type="ECO:0000313" key="3">
    <source>
        <dbReference type="Proteomes" id="UP000253594"/>
    </source>
</evidence>
<dbReference type="Proteomes" id="UP000253594">
    <property type="component" value="Unassembled WGS sequence"/>
</dbReference>
<evidence type="ECO:0000256" key="1">
    <source>
        <dbReference type="SAM" id="MobiDB-lite"/>
    </source>
</evidence>
<sequence length="83" mass="9577">APALGWSARSAGRPGRAGALTEQRRRAWRAAPVIRLGLHPVDMRHRFSREYWLRTLRTLLSEGRQPLTKIDWLERHLALDRAA</sequence>
<feature type="region of interest" description="Disordered" evidence="1">
    <location>
        <begin position="1"/>
        <end position="20"/>
    </location>
</feature>
<dbReference type="AlphaFoldDB" id="A0A367LZQ4"/>